<feature type="domain" description="Protein kinase" evidence="3">
    <location>
        <begin position="1464"/>
        <end position="1771"/>
    </location>
</feature>
<dbReference type="Gene3D" id="1.10.510.10">
    <property type="entry name" value="Transferase(Phosphotransferase) domain 1"/>
    <property type="match status" value="1"/>
</dbReference>
<dbReference type="SMART" id="SM00908">
    <property type="entry name" value="Gal-bind_lectin"/>
    <property type="match status" value="1"/>
</dbReference>
<name>A0A914IA92_GLORO</name>
<dbReference type="InterPro" id="IPR011009">
    <property type="entry name" value="Kinase-like_dom_sf"/>
</dbReference>
<dbReference type="InterPro" id="IPR013320">
    <property type="entry name" value="ConA-like_dom_sf"/>
</dbReference>
<dbReference type="CDD" id="cd00180">
    <property type="entry name" value="PKc"/>
    <property type="match status" value="1"/>
</dbReference>
<dbReference type="InterPro" id="IPR000719">
    <property type="entry name" value="Prot_kinase_dom"/>
</dbReference>
<dbReference type="PROSITE" id="PS50011">
    <property type="entry name" value="PROTEIN_KINASE_DOM"/>
    <property type="match status" value="1"/>
</dbReference>
<dbReference type="SUPFAM" id="SSF49899">
    <property type="entry name" value="Concanavalin A-like lectins/glucanases"/>
    <property type="match status" value="1"/>
</dbReference>
<dbReference type="Pfam" id="PF00069">
    <property type="entry name" value="Pkinase"/>
    <property type="match status" value="1"/>
</dbReference>
<dbReference type="PROSITE" id="PS51304">
    <property type="entry name" value="GALECTIN"/>
    <property type="match status" value="2"/>
</dbReference>
<dbReference type="WBParaSite" id="Gr19_v10_g8945.t1">
    <property type="protein sequence ID" value="Gr19_v10_g8945.t1"/>
    <property type="gene ID" value="Gr19_v10_g8945"/>
</dbReference>
<reference evidence="6" key="1">
    <citation type="submission" date="2022-11" db="UniProtKB">
        <authorList>
            <consortium name="WormBaseParasite"/>
        </authorList>
    </citation>
    <scope>IDENTIFICATION</scope>
</reference>
<evidence type="ECO:0000256" key="1">
    <source>
        <dbReference type="ARBA" id="ARBA00022734"/>
    </source>
</evidence>
<protein>
    <submittedName>
        <fullName evidence="6">Protein kinase domain-containing protein</fullName>
    </submittedName>
</protein>
<dbReference type="PANTHER" id="PTHR44167">
    <property type="entry name" value="OVARIAN-SPECIFIC SERINE/THREONINE-PROTEIN KINASE LOK-RELATED"/>
    <property type="match status" value="1"/>
</dbReference>
<evidence type="ECO:0000259" key="3">
    <source>
        <dbReference type="PROSITE" id="PS50011"/>
    </source>
</evidence>
<dbReference type="GO" id="GO:0030246">
    <property type="term" value="F:carbohydrate binding"/>
    <property type="evidence" value="ECO:0007669"/>
    <property type="project" value="UniProtKB-KW"/>
</dbReference>
<evidence type="ECO:0000259" key="4">
    <source>
        <dbReference type="PROSITE" id="PS51304"/>
    </source>
</evidence>
<dbReference type="Pfam" id="PF00337">
    <property type="entry name" value="Gal-bind_lectin"/>
    <property type="match status" value="1"/>
</dbReference>
<feature type="region of interest" description="Disordered" evidence="2">
    <location>
        <begin position="1435"/>
        <end position="1458"/>
    </location>
</feature>
<dbReference type="Gene3D" id="2.60.120.200">
    <property type="match status" value="2"/>
</dbReference>
<accession>A0A914IA92</accession>
<organism evidence="5 6">
    <name type="scientific">Globodera rostochiensis</name>
    <name type="common">Golden nematode worm</name>
    <name type="synonym">Heterodera rostochiensis</name>
    <dbReference type="NCBI Taxonomy" id="31243"/>
    <lineage>
        <taxon>Eukaryota</taxon>
        <taxon>Metazoa</taxon>
        <taxon>Ecdysozoa</taxon>
        <taxon>Nematoda</taxon>
        <taxon>Chromadorea</taxon>
        <taxon>Rhabditida</taxon>
        <taxon>Tylenchina</taxon>
        <taxon>Tylenchomorpha</taxon>
        <taxon>Tylenchoidea</taxon>
        <taxon>Heteroderidae</taxon>
        <taxon>Heteroderinae</taxon>
        <taxon>Globodera</taxon>
    </lineage>
</organism>
<keyword evidence="1" id="KW-0430">Lectin</keyword>
<feature type="region of interest" description="Disordered" evidence="2">
    <location>
        <begin position="190"/>
        <end position="251"/>
    </location>
</feature>
<dbReference type="SUPFAM" id="SSF56112">
    <property type="entry name" value="Protein kinase-like (PK-like)"/>
    <property type="match status" value="1"/>
</dbReference>
<dbReference type="GO" id="GO:0005634">
    <property type="term" value="C:nucleus"/>
    <property type="evidence" value="ECO:0007669"/>
    <property type="project" value="TreeGrafter"/>
</dbReference>
<evidence type="ECO:0000313" key="6">
    <source>
        <dbReference type="WBParaSite" id="Gr19_v10_g8945.t1"/>
    </source>
</evidence>
<dbReference type="PANTHER" id="PTHR44167:SF25">
    <property type="entry name" value="PROTEIN KINASE DOMAIN CONTAINING PROTEIN"/>
    <property type="match status" value="1"/>
</dbReference>
<evidence type="ECO:0000256" key="2">
    <source>
        <dbReference type="SAM" id="MobiDB-lite"/>
    </source>
</evidence>
<sequence length="1849" mass="212081">MAALEIRMQQLRLPRELIYEQISFLPSADCRARRLLITNSLLHTAIAHGKNANNWRRPVPAKGKEAAYLYKSVEGINVRPLLPRIHTQEEHFPFPIGQFHKYAMPTTENSGILQYKMGVLLFIDEQIVPPPMTMCEAFFRLSESEELIMKYAELDVYPEVDIAKLGAHGMFMGDFVENLLTWGPKRPWAETWGPKRGGRNVPGPKRGGRNVPGPNVGAETSLGRTWGPKRPWAETSLGRNEGAETTPTQPEKEEASLFMRVHGTVQPLLPRIHTQGANRPFVIGDFNKHAMPTTENSGILQYKMGVLLFIDKQIVPPEMEPQARGNLCRHLKTLIPAFQQAGSDCVQIQENVQEEFAIVFLFFANPIGILRLGKGLDTILGAILAALNDMLIASRLVAILATLFTFSRRIAAKHQKSVYLSAPDQTHFESAYNAMDQCVKKEMLHDDRTILFALKFKLARKCVNAMLICYPGALDINATKFIYGMVPAIQFRVANQPGNDVAKKCAEKQQLECKNGIETDKMWCSIAWHGLRVSQPNDMSTQFLLELSITNKPYEFVLHAKEFSIVFGDQHSLVTHLRDEKGERINLLHGEDDAIRNAYLERKAQKEVHLSNYVGLWMLGLDFLPMHVRETMHMHVYRDCECAMHAWFIRPNENPKETGSKKVGEMPYIPSECANSAQNDKLIVKSAELVETKPLPVISGKIVRVMFRVNKNPKFVAFRLEDKDKHTILEMTISGHEIELVTKQRKKDVNVAIRGVPKNSTFLEWYSEKYLQVDFIIYAFFYEVKVGGVKYTRFFPWSNDWWTRANQTLDISSVSVSGDLYPDSAETSLIDDTLRRQRVWHSHVHTLQPLDVGDTVVFRGQVTKYAKSLTFYLTHNGHEINKYVGISLLILRFNFTVESQFNNTLEASYQTWDDKNKINRLWPFDGFDPPKKGKYLQRNAPFEIRFKLIADAAEQNISLPSKMYINVTLDTMLDGSKSRINLKQFKSELEFPINNIGAEGDLNIFTQPKIEKARESFSNLHLLLDPLLADEDSALFEGFLQNNATTLRIFFLHNTMEPRINDSNIPLAIIFEFNDKYEQNFMFLQFNATENNGDKSHAVRNPSRLFAGQNFKIEIRVAREEFKIYIHGAYVRSFQHKFPPWTVNCLRIDGDLKRMTHVKRMRGRAVITDLAQFGIKTKLPIVYRVPAQKTLAPGTSITIQSKASNRSQSNGTEAANITFNVSLLYEALETYQTVAASVLNANLKRIGRVVLHAEFSGTDVKLFERNNKDELVPLKGTKLANPIKPNEPFSLVITFHEKQKFVLHLDSQKVIDVTTSLPQWAIEYIRVDGTNLLAATRSPTSSIGQQHSAGRRKLGDIFREDQFENLEQGSRLNAIGVECAEVVNEMEPFEYVPALRGEEENKKLVEEKSKLDNGRRGQIEKKGILKRLKERWNDAKEKKAREKKEKKERMQREEEREKRKEKIWSENEFFANGSYGQLFLANTGNEVKTIPKNKCVVIKRAIRMTGEFYNSVKVMEKFQKLAEIKRKHIIEMVDYGESFLNQNIRVILMEKGGDDLRNRMARKKRNSEKMDEKALTKVALEMALTLRDFHQIAIHLDFKLDNLVYVTNEKSGGNEILKLIDFDGSHLMHLMPEGDNNAHDADHAENIEFAHVTPMRYKSPEQFMRQKISRKTDIWAFGVSLYEIIIQFKSPSGDVPCDVVQSLLDLYCGFTTDKIDTDIVYNRNWFKKARSTVEELLTFWDSFPIKMRLITNALHREPTKRLSAKGIVEYLSEKCELAEFSSLKDAREISIFNEIKMKNLKELFSDDQEEAELLALLHKVIDKQQQLLHEQKKGVENCDTKSTNFFDFE</sequence>
<dbReference type="Proteomes" id="UP000887572">
    <property type="component" value="Unplaced"/>
</dbReference>
<feature type="domain" description="Galectin" evidence="4">
    <location>
        <begin position="1020"/>
        <end position="1161"/>
    </location>
</feature>
<keyword evidence="5" id="KW-1185">Reference proteome</keyword>
<feature type="domain" description="Galectin" evidence="4">
    <location>
        <begin position="1183"/>
        <end position="1342"/>
    </location>
</feature>
<evidence type="ECO:0000313" key="5">
    <source>
        <dbReference type="Proteomes" id="UP000887572"/>
    </source>
</evidence>
<proteinExistence type="predicted"/>
<dbReference type="GO" id="GO:0005524">
    <property type="term" value="F:ATP binding"/>
    <property type="evidence" value="ECO:0007669"/>
    <property type="project" value="InterPro"/>
</dbReference>
<dbReference type="GO" id="GO:0005737">
    <property type="term" value="C:cytoplasm"/>
    <property type="evidence" value="ECO:0007669"/>
    <property type="project" value="TreeGrafter"/>
</dbReference>
<dbReference type="GO" id="GO:0004674">
    <property type="term" value="F:protein serine/threonine kinase activity"/>
    <property type="evidence" value="ECO:0007669"/>
    <property type="project" value="TreeGrafter"/>
</dbReference>
<dbReference type="GO" id="GO:0044773">
    <property type="term" value="P:mitotic DNA damage checkpoint signaling"/>
    <property type="evidence" value="ECO:0007669"/>
    <property type="project" value="TreeGrafter"/>
</dbReference>
<dbReference type="InterPro" id="IPR001079">
    <property type="entry name" value="Galectin_CRD"/>
</dbReference>